<dbReference type="Gene3D" id="3.90.1310.10">
    <property type="entry name" value="Penicillin-binding protein 2a (Domain 2)"/>
    <property type="match status" value="1"/>
</dbReference>
<name>A0A8J3A6H5_9ACTN</name>
<protein>
    <submittedName>
        <fullName evidence="8">Penicillin-binding protein</fullName>
    </submittedName>
</protein>
<evidence type="ECO:0000256" key="3">
    <source>
        <dbReference type="ARBA" id="ARBA00023136"/>
    </source>
</evidence>
<comment type="subcellular location">
    <subcellularLocation>
        <location evidence="1">Membrane</location>
    </subcellularLocation>
</comment>
<feature type="compositionally biased region" description="Pro residues" evidence="4">
    <location>
        <begin position="627"/>
        <end position="637"/>
    </location>
</feature>
<dbReference type="Gene3D" id="3.30.450.330">
    <property type="match status" value="1"/>
</dbReference>
<dbReference type="Pfam" id="PF03717">
    <property type="entry name" value="PBP_dimer"/>
    <property type="match status" value="1"/>
</dbReference>
<dbReference type="AlphaFoldDB" id="A0A8J3A6H5"/>
<gene>
    <name evidence="8" type="primary">ftsI</name>
    <name evidence="8" type="ORF">GCM10011354_08480</name>
</gene>
<keyword evidence="9" id="KW-1185">Reference proteome</keyword>
<organism evidence="8 9">
    <name type="scientific">Egicoccus halophilus</name>
    <dbReference type="NCBI Taxonomy" id="1670830"/>
    <lineage>
        <taxon>Bacteria</taxon>
        <taxon>Bacillati</taxon>
        <taxon>Actinomycetota</taxon>
        <taxon>Nitriliruptoria</taxon>
        <taxon>Egicoccales</taxon>
        <taxon>Egicoccaceae</taxon>
        <taxon>Egicoccus</taxon>
    </lineage>
</organism>
<dbReference type="PANTHER" id="PTHR30627">
    <property type="entry name" value="PEPTIDOGLYCAN D,D-TRANSPEPTIDASE"/>
    <property type="match status" value="1"/>
</dbReference>
<dbReference type="Proteomes" id="UP000650511">
    <property type="component" value="Unassembled WGS sequence"/>
</dbReference>
<evidence type="ECO:0000256" key="4">
    <source>
        <dbReference type="SAM" id="MobiDB-lite"/>
    </source>
</evidence>
<dbReference type="GO" id="GO:0071555">
    <property type="term" value="P:cell wall organization"/>
    <property type="evidence" value="ECO:0007669"/>
    <property type="project" value="TreeGrafter"/>
</dbReference>
<dbReference type="InterPro" id="IPR001460">
    <property type="entry name" value="PCN-bd_Tpept"/>
</dbReference>
<evidence type="ECO:0000313" key="8">
    <source>
        <dbReference type="EMBL" id="GGI04315.1"/>
    </source>
</evidence>
<dbReference type="InterPro" id="IPR005311">
    <property type="entry name" value="PBP_dimer"/>
</dbReference>
<dbReference type="SUPFAM" id="SSF56601">
    <property type="entry name" value="beta-lactamase/transpeptidase-like"/>
    <property type="match status" value="1"/>
</dbReference>
<dbReference type="GO" id="GO:0005886">
    <property type="term" value="C:plasma membrane"/>
    <property type="evidence" value="ECO:0007669"/>
    <property type="project" value="TreeGrafter"/>
</dbReference>
<comment type="caution">
    <text evidence="8">The sequence shown here is derived from an EMBL/GenBank/DDBJ whole genome shotgun (WGS) entry which is preliminary data.</text>
</comment>
<accession>A0A8J3A6H5</accession>
<dbReference type="GO" id="GO:0008658">
    <property type="term" value="F:penicillin binding"/>
    <property type="evidence" value="ECO:0007669"/>
    <property type="project" value="InterPro"/>
</dbReference>
<evidence type="ECO:0000259" key="7">
    <source>
        <dbReference type="Pfam" id="PF03717"/>
    </source>
</evidence>
<evidence type="ECO:0000256" key="1">
    <source>
        <dbReference type="ARBA" id="ARBA00004370"/>
    </source>
</evidence>
<dbReference type="RefSeq" id="WP_130649581.1">
    <property type="nucleotide sequence ID" value="NZ_BMHA01000003.1"/>
</dbReference>
<dbReference type="SUPFAM" id="SSF56519">
    <property type="entry name" value="Penicillin binding protein dimerisation domain"/>
    <property type="match status" value="1"/>
</dbReference>
<feature type="domain" description="Penicillin-binding protein transpeptidase" evidence="6">
    <location>
        <begin position="274"/>
        <end position="581"/>
    </location>
</feature>
<keyword evidence="5" id="KW-1133">Transmembrane helix</keyword>
<reference evidence="8" key="1">
    <citation type="journal article" date="2014" name="Int. J. Syst. Evol. Microbiol.">
        <title>Complete genome sequence of Corynebacterium casei LMG S-19264T (=DSM 44701T), isolated from a smear-ripened cheese.</title>
        <authorList>
            <consortium name="US DOE Joint Genome Institute (JGI-PGF)"/>
            <person name="Walter F."/>
            <person name="Albersmeier A."/>
            <person name="Kalinowski J."/>
            <person name="Ruckert C."/>
        </authorList>
    </citation>
    <scope>NUCLEOTIDE SEQUENCE</scope>
    <source>
        <strain evidence="8">CGMCC 1.14988</strain>
    </source>
</reference>
<feature type="region of interest" description="Disordered" evidence="4">
    <location>
        <begin position="614"/>
        <end position="637"/>
    </location>
</feature>
<evidence type="ECO:0000259" key="6">
    <source>
        <dbReference type="Pfam" id="PF00905"/>
    </source>
</evidence>
<dbReference type="Gene3D" id="3.40.710.10">
    <property type="entry name" value="DD-peptidase/beta-lactamase superfamily"/>
    <property type="match status" value="1"/>
</dbReference>
<comment type="similarity">
    <text evidence="2">Belongs to the transpeptidase family.</text>
</comment>
<feature type="transmembrane region" description="Helical" evidence="5">
    <location>
        <begin position="28"/>
        <end position="47"/>
    </location>
</feature>
<keyword evidence="3 5" id="KW-0472">Membrane</keyword>
<feature type="compositionally biased region" description="Low complexity" evidence="4">
    <location>
        <begin position="614"/>
        <end position="626"/>
    </location>
</feature>
<dbReference type="EMBL" id="BMHA01000003">
    <property type="protein sequence ID" value="GGI04315.1"/>
    <property type="molecule type" value="Genomic_DNA"/>
</dbReference>
<dbReference type="PANTHER" id="PTHR30627:SF1">
    <property type="entry name" value="PEPTIDOGLYCAN D,D-TRANSPEPTIDASE FTSI"/>
    <property type="match status" value="1"/>
</dbReference>
<dbReference type="InterPro" id="IPR036138">
    <property type="entry name" value="PBP_dimer_sf"/>
</dbReference>
<feature type="domain" description="Penicillin-binding protein dimerisation" evidence="7">
    <location>
        <begin position="72"/>
        <end position="218"/>
    </location>
</feature>
<dbReference type="OrthoDB" id="9789078at2"/>
<dbReference type="Pfam" id="PF00905">
    <property type="entry name" value="Transpeptidase"/>
    <property type="match status" value="1"/>
</dbReference>
<dbReference type="InterPro" id="IPR012338">
    <property type="entry name" value="Beta-lactam/transpept-like"/>
</dbReference>
<proteinExistence type="inferred from homology"/>
<evidence type="ECO:0000256" key="5">
    <source>
        <dbReference type="SAM" id="Phobius"/>
    </source>
</evidence>
<keyword evidence="5" id="KW-0812">Transmembrane</keyword>
<evidence type="ECO:0000256" key="2">
    <source>
        <dbReference type="ARBA" id="ARBA00007171"/>
    </source>
</evidence>
<evidence type="ECO:0000313" key="9">
    <source>
        <dbReference type="Proteomes" id="UP000650511"/>
    </source>
</evidence>
<reference evidence="8" key="2">
    <citation type="submission" date="2020-09" db="EMBL/GenBank/DDBJ databases">
        <authorList>
            <person name="Sun Q."/>
            <person name="Zhou Y."/>
        </authorList>
    </citation>
    <scope>NUCLEOTIDE SEQUENCE</scope>
    <source>
        <strain evidence="8">CGMCC 1.14988</strain>
    </source>
</reference>
<sequence>MTEQPRRLRALAASRVQRSARETGTRRIRWMLLIYGLLFALTFGQLINVQVVQGPDYADRGVRQRARIVDLAATRGRIYDREGDVLATSVQSASVYVDPRAYRPGETPDGQVVPAAGDSREVAEALAPLLDLRADDVRDRLERDAHFVYLGRQLDWEVGERIRELELPGVGVLAEPQRVYPAGPLAGQIVGFTGIDGEGLQGLEEQYDQVLRGRSGVLTFDQAPGGLGITSGTRELQPSEPGTDLVLTLDRDVQYAAEQAAANAVEEHDAAAASVVVLDVDTFEVLGMASSPGFDPNDRGNSDPETWRNRAVTDVFEPGSVQKALTVAAALEEGLVSATSARPTSRSVQAGGRTFRDPHPFPGAQWTLGDMVERSSNVGTIELAQQLGPERLYDYLREFGYAQPTGVGFPGESSGLLMPTENWWGTSLPTISIGQGVAVTLMQLATSYATLANDGVARTPRIVRGTVGEDGRLTPTASGGERRVVSPDTAGQVRSLLERAVSGEHGTGGRAAVEGYSVAGKTGTARKPSVDARGYSGEYVATFVGFAPVEDPEVVVAVMVDEPGPVFYGGLVAAPVFSEVMAATLAARRVAPDGGSPSLDVVMDEARLVAAETAALESEALPADDPGSPPVGDPVGD</sequence>
<dbReference type="InterPro" id="IPR050515">
    <property type="entry name" value="Beta-lactam/transpept"/>
</dbReference>